<evidence type="ECO:0000256" key="4">
    <source>
        <dbReference type="ARBA" id="ARBA00022622"/>
    </source>
</evidence>
<dbReference type="GO" id="GO:0043171">
    <property type="term" value="P:peptide catabolic process"/>
    <property type="evidence" value="ECO:0007669"/>
    <property type="project" value="TreeGrafter"/>
</dbReference>
<evidence type="ECO:0008006" key="22">
    <source>
        <dbReference type="Google" id="ProtNLM"/>
    </source>
</evidence>
<dbReference type="InterPro" id="IPR034016">
    <property type="entry name" value="M1_APN-typ"/>
</dbReference>
<keyword evidence="4" id="KW-0336">GPI-anchor</keyword>
<feature type="domain" description="ERAP1-like C-terminal" evidence="18">
    <location>
        <begin position="499"/>
        <end position="577"/>
    </location>
</feature>
<accession>B4N032</accession>
<dbReference type="InterPro" id="IPR024571">
    <property type="entry name" value="ERAP1-like_C_dom"/>
</dbReference>
<comment type="similarity">
    <text evidence="2">Belongs to the peptidase M1 family.</text>
</comment>
<evidence type="ECO:0000256" key="1">
    <source>
        <dbReference type="ARBA" id="ARBA00004609"/>
    </source>
</evidence>
<feature type="active site" description="Proton acceptor" evidence="14">
    <location>
        <position position="274"/>
    </location>
</feature>
<evidence type="ECO:0000256" key="3">
    <source>
        <dbReference type="ARBA" id="ARBA00022475"/>
    </source>
</evidence>
<dbReference type="PRINTS" id="PR00756">
    <property type="entry name" value="ALADIPTASE"/>
</dbReference>
<evidence type="ECO:0000256" key="14">
    <source>
        <dbReference type="PIRSR" id="PIRSR634016-1"/>
    </source>
</evidence>
<dbReference type="SUPFAM" id="SSF63737">
    <property type="entry name" value="Leukotriene A4 hydrolase N-terminal domain"/>
    <property type="match status" value="1"/>
</dbReference>
<evidence type="ECO:0000259" key="19">
    <source>
        <dbReference type="Pfam" id="PF17900"/>
    </source>
</evidence>
<evidence type="ECO:0000256" key="15">
    <source>
        <dbReference type="PIRSR" id="PIRSR634016-3"/>
    </source>
</evidence>
<feature type="binding site" evidence="15">
    <location>
        <position position="296"/>
    </location>
    <ligand>
        <name>Zn(2+)</name>
        <dbReference type="ChEBI" id="CHEBI:29105"/>
        <note>catalytic</note>
    </ligand>
</feature>
<dbReference type="GO" id="GO:0005886">
    <property type="term" value="C:plasma membrane"/>
    <property type="evidence" value="ECO:0007669"/>
    <property type="project" value="UniProtKB-SubCell"/>
</dbReference>
<keyword evidence="5" id="KW-0645">Protease</keyword>
<dbReference type="InterPro" id="IPR001930">
    <property type="entry name" value="Peptidase_M1"/>
</dbReference>
<dbReference type="eggNOG" id="KOG1046">
    <property type="taxonomic scope" value="Eukaryota"/>
</dbReference>
<feature type="domain" description="Aminopeptidase N-like N-terminal" evidence="19">
    <location>
        <begin position="4"/>
        <end position="161"/>
    </location>
</feature>
<dbReference type="InterPro" id="IPR050344">
    <property type="entry name" value="Peptidase_M1_aminopeptidases"/>
</dbReference>
<feature type="site" description="Transition state stabilizer" evidence="16">
    <location>
        <position position="356"/>
    </location>
</feature>
<evidence type="ECO:0000313" key="21">
    <source>
        <dbReference type="Proteomes" id="UP000007798"/>
    </source>
</evidence>
<dbReference type="SMR" id="B4N032"/>
<evidence type="ECO:0000256" key="9">
    <source>
        <dbReference type="ARBA" id="ARBA00022833"/>
    </source>
</evidence>
<dbReference type="Gene3D" id="1.10.390.10">
    <property type="entry name" value="Neutral Protease Domain 2"/>
    <property type="match status" value="1"/>
</dbReference>
<dbReference type="FunCoup" id="B4N032">
    <property type="interactions" value="15"/>
</dbReference>
<dbReference type="InterPro" id="IPR014782">
    <property type="entry name" value="Peptidase_M1_dom"/>
</dbReference>
<proteinExistence type="inferred from homology"/>
<evidence type="ECO:0000256" key="11">
    <source>
        <dbReference type="ARBA" id="ARBA00023136"/>
    </source>
</evidence>
<dbReference type="GO" id="GO:0098552">
    <property type="term" value="C:side of membrane"/>
    <property type="evidence" value="ECO:0007669"/>
    <property type="project" value="UniProtKB-KW"/>
</dbReference>
<dbReference type="HOGENOM" id="CLU_003705_4_6_1"/>
<dbReference type="PANTHER" id="PTHR11533">
    <property type="entry name" value="PROTEASE M1 ZINC METALLOPROTEASE"/>
    <property type="match status" value="1"/>
</dbReference>
<sequence length="632" mass="73982">MFRYIGSVNISVHAQTSTNLVVLHGELFNISRTEYNREKDYFIIEVHMPFVRGRSYVLTLPFQNKLTEDFKSGYFVGYNEGKNEMDRSWFSLTQFERNYIRNVFPSFDEPALRATFNVTLGHHRRFQSFSNMPLLRRFNSSDLKDYVWSMHEVSPLMPTYLLAFSINNFTCMFSTTFGREPVEFRTCSHVTQVQALSLASLSAPKLFQYFENLFQVPCPLREIQQLAIPHLPIAAMENWGLVVYSDEMIMQKNQKNLTNLTQGQTKTLQLVSHEMVHMWFGNLVTISWWDSLWLNEGLAGYFEAAGVEYLQMNSGRKILFKYREGSLMNELMDKPVAINASSDKGLIENSSVAYVYQKVTTIVRMLNAMLGDEVFYEGLYFYLSQYSYSNTTPDQFWGKMQMASLRSGVLPDDHKVNTIMDSWTNQAGYPVLDVIRNYNNNTISFVQNHFSSNESHSEVWWIPLTYTTQSERNFSSTRTKAWLIQPSMHLNMPLLTEEWVMFNIQAVGYYRVNYDEHNWRLIASDLYENHKRIHVLNRAQIVSDCLYLWQQGRIRWLTAVDVLKYIIEEDEYEPLVAFVLGVTNGFWGMSPDSSLIIAKWLGSAGKWYAEFINYTFNWFVLIKSKHFRQLQM</sequence>
<dbReference type="Pfam" id="PF17900">
    <property type="entry name" value="Peptidase_M1_N"/>
    <property type="match status" value="1"/>
</dbReference>
<evidence type="ECO:0000256" key="16">
    <source>
        <dbReference type="PIRSR" id="PIRSR634016-4"/>
    </source>
</evidence>
<evidence type="ECO:0000256" key="8">
    <source>
        <dbReference type="ARBA" id="ARBA00022801"/>
    </source>
</evidence>
<dbReference type="Proteomes" id="UP000007798">
    <property type="component" value="Unassembled WGS sequence"/>
</dbReference>
<comment type="cofactor">
    <cofactor evidence="15">
        <name>Zn(2+)</name>
        <dbReference type="ChEBI" id="CHEBI:29105"/>
    </cofactor>
    <text evidence="15">Binds 1 zinc ion per subunit.</text>
</comment>
<name>B4N032_DROWI</name>
<evidence type="ECO:0000259" key="18">
    <source>
        <dbReference type="Pfam" id="PF11838"/>
    </source>
</evidence>
<evidence type="ECO:0000313" key="20">
    <source>
        <dbReference type="EMBL" id="EDW77967.2"/>
    </source>
</evidence>
<keyword evidence="3" id="KW-1003">Cell membrane</keyword>
<dbReference type="GO" id="GO:0008270">
    <property type="term" value="F:zinc ion binding"/>
    <property type="evidence" value="ECO:0007669"/>
    <property type="project" value="InterPro"/>
</dbReference>
<dbReference type="InParanoid" id="B4N032"/>
<dbReference type="GO" id="GO:0005737">
    <property type="term" value="C:cytoplasm"/>
    <property type="evidence" value="ECO:0007669"/>
    <property type="project" value="TreeGrafter"/>
</dbReference>
<reference evidence="20 21" key="1">
    <citation type="journal article" date="2007" name="Nature">
        <title>Evolution of genes and genomes on the Drosophila phylogeny.</title>
        <authorList>
            <consortium name="Drosophila 12 Genomes Consortium"/>
            <person name="Clark A.G."/>
            <person name="Eisen M.B."/>
            <person name="Smith D.R."/>
            <person name="Bergman C.M."/>
            <person name="Oliver B."/>
            <person name="Markow T.A."/>
            <person name="Kaufman T.C."/>
            <person name="Kellis M."/>
            <person name="Gelbart W."/>
            <person name="Iyer V.N."/>
            <person name="Pollard D.A."/>
            <person name="Sackton T.B."/>
            <person name="Larracuente A.M."/>
            <person name="Singh N.D."/>
            <person name="Abad J.P."/>
            <person name="Abt D.N."/>
            <person name="Adryan B."/>
            <person name="Aguade M."/>
            <person name="Akashi H."/>
            <person name="Anderson W.W."/>
            <person name="Aquadro C.F."/>
            <person name="Ardell D.H."/>
            <person name="Arguello R."/>
            <person name="Artieri C.G."/>
            <person name="Barbash D.A."/>
            <person name="Barker D."/>
            <person name="Barsanti P."/>
            <person name="Batterham P."/>
            <person name="Batzoglou S."/>
            <person name="Begun D."/>
            <person name="Bhutkar A."/>
            <person name="Blanco E."/>
            <person name="Bosak S.A."/>
            <person name="Bradley R.K."/>
            <person name="Brand A.D."/>
            <person name="Brent M.R."/>
            <person name="Brooks A.N."/>
            <person name="Brown R.H."/>
            <person name="Butlin R.K."/>
            <person name="Caggese C."/>
            <person name="Calvi B.R."/>
            <person name="Bernardo de Carvalho A."/>
            <person name="Caspi A."/>
            <person name="Castrezana S."/>
            <person name="Celniker S.E."/>
            <person name="Chang J.L."/>
            <person name="Chapple C."/>
            <person name="Chatterji S."/>
            <person name="Chinwalla A."/>
            <person name="Civetta A."/>
            <person name="Clifton S.W."/>
            <person name="Comeron J.M."/>
            <person name="Costello J.C."/>
            <person name="Coyne J.A."/>
            <person name="Daub J."/>
            <person name="David R.G."/>
            <person name="Delcher A.L."/>
            <person name="Delehaunty K."/>
            <person name="Do C.B."/>
            <person name="Ebling H."/>
            <person name="Edwards K."/>
            <person name="Eickbush T."/>
            <person name="Evans J.D."/>
            <person name="Filipski A."/>
            <person name="Findeiss S."/>
            <person name="Freyhult E."/>
            <person name="Fulton L."/>
            <person name="Fulton R."/>
            <person name="Garcia A.C."/>
            <person name="Gardiner A."/>
            <person name="Garfield D.A."/>
            <person name="Garvin B.E."/>
            <person name="Gibson G."/>
            <person name="Gilbert D."/>
            <person name="Gnerre S."/>
            <person name="Godfrey J."/>
            <person name="Good R."/>
            <person name="Gotea V."/>
            <person name="Gravely B."/>
            <person name="Greenberg A.J."/>
            <person name="Griffiths-Jones S."/>
            <person name="Gross S."/>
            <person name="Guigo R."/>
            <person name="Gustafson E.A."/>
            <person name="Haerty W."/>
            <person name="Hahn M.W."/>
            <person name="Halligan D.L."/>
            <person name="Halpern A.L."/>
            <person name="Halter G.M."/>
            <person name="Han M.V."/>
            <person name="Heger A."/>
            <person name="Hillier L."/>
            <person name="Hinrichs A.S."/>
            <person name="Holmes I."/>
            <person name="Hoskins R.A."/>
            <person name="Hubisz M.J."/>
            <person name="Hultmark D."/>
            <person name="Huntley M.A."/>
            <person name="Jaffe D.B."/>
            <person name="Jagadeeshan S."/>
            <person name="Jeck W.R."/>
            <person name="Johnson J."/>
            <person name="Jones C.D."/>
            <person name="Jordan W.C."/>
            <person name="Karpen G.H."/>
            <person name="Kataoka E."/>
            <person name="Keightley P.D."/>
            <person name="Kheradpour P."/>
            <person name="Kirkness E.F."/>
            <person name="Koerich L.B."/>
            <person name="Kristiansen K."/>
            <person name="Kudrna D."/>
            <person name="Kulathinal R.J."/>
            <person name="Kumar S."/>
            <person name="Kwok R."/>
            <person name="Lander E."/>
            <person name="Langley C.H."/>
            <person name="Lapoint R."/>
            <person name="Lazzaro B.P."/>
            <person name="Lee S.J."/>
            <person name="Levesque L."/>
            <person name="Li R."/>
            <person name="Lin C.F."/>
            <person name="Lin M.F."/>
            <person name="Lindblad-Toh K."/>
            <person name="Llopart A."/>
            <person name="Long M."/>
            <person name="Low L."/>
            <person name="Lozovsky E."/>
            <person name="Lu J."/>
            <person name="Luo M."/>
            <person name="Machado C.A."/>
            <person name="Makalowski W."/>
            <person name="Marzo M."/>
            <person name="Matsuda M."/>
            <person name="Matzkin L."/>
            <person name="McAllister B."/>
            <person name="McBride C.S."/>
            <person name="McKernan B."/>
            <person name="McKernan K."/>
            <person name="Mendez-Lago M."/>
            <person name="Minx P."/>
            <person name="Mollenhauer M.U."/>
            <person name="Montooth K."/>
            <person name="Mount S.M."/>
            <person name="Mu X."/>
            <person name="Myers E."/>
            <person name="Negre B."/>
            <person name="Newfeld S."/>
            <person name="Nielsen R."/>
            <person name="Noor M.A."/>
            <person name="O'Grady P."/>
            <person name="Pachter L."/>
            <person name="Papaceit M."/>
            <person name="Parisi M.J."/>
            <person name="Parisi M."/>
            <person name="Parts L."/>
            <person name="Pedersen J.S."/>
            <person name="Pesole G."/>
            <person name="Phillippy A.M."/>
            <person name="Ponting C.P."/>
            <person name="Pop M."/>
            <person name="Porcelli D."/>
            <person name="Powell J.R."/>
            <person name="Prohaska S."/>
            <person name="Pruitt K."/>
            <person name="Puig M."/>
            <person name="Quesneville H."/>
            <person name="Ram K.R."/>
            <person name="Rand D."/>
            <person name="Rasmussen M.D."/>
            <person name="Reed L.K."/>
            <person name="Reenan R."/>
            <person name="Reily A."/>
            <person name="Remington K.A."/>
            <person name="Rieger T.T."/>
            <person name="Ritchie M.G."/>
            <person name="Robin C."/>
            <person name="Rogers Y.H."/>
            <person name="Rohde C."/>
            <person name="Rozas J."/>
            <person name="Rubenfield M.J."/>
            <person name="Ruiz A."/>
            <person name="Russo S."/>
            <person name="Salzberg S.L."/>
            <person name="Sanchez-Gracia A."/>
            <person name="Saranga D.J."/>
            <person name="Sato H."/>
            <person name="Schaeffer S.W."/>
            <person name="Schatz M.C."/>
            <person name="Schlenke T."/>
            <person name="Schwartz R."/>
            <person name="Segarra C."/>
            <person name="Singh R.S."/>
            <person name="Sirot L."/>
            <person name="Sirota M."/>
            <person name="Sisneros N.B."/>
            <person name="Smith C.D."/>
            <person name="Smith T.F."/>
            <person name="Spieth J."/>
            <person name="Stage D.E."/>
            <person name="Stark A."/>
            <person name="Stephan W."/>
            <person name="Strausberg R.L."/>
            <person name="Strempel S."/>
            <person name="Sturgill D."/>
            <person name="Sutton G."/>
            <person name="Sutton G.G."/>
            <person name="Tao W."/>
            <person name="Teichmann S."/>
            <person name="Tobari Y.N."/>
            <person name="Tomimura Y."/>
            <person name="Tsolas J.M."/>
            <person name="Valente V.L."/>
            <person name="Venter E."/>
            <person name="Venter J.C."/>
            <person name="Vicario S."/>
            <person name="Vieira F.G."/>
            <person name="Vilella A.J."/>
            <person name="Villasante A."/>
            <person name="Walenz B."/>
            <person name="Wang J."/>
            <person name="Wasserman M."/>
            <person name="Watts T."/>
            <person name="Wilson D."/>
            <person name="Wilson R.K."/>
            <person name="Wing R.A."/>
            <person name="Wolfner M.F."/>
            <person name="Wong A."/>
            <person name="Wong G.K."/>
            <person name="Wu C.I."/>
            <person name="Wu G."/>
            <person name="Yamamoto D."/>
            <person name="Yang H.P."/>
            <person name="Yang S.P."/>
            <person name="Yorke J.A."/>
            <person name="Yoshida K."/>
            <person name="Zdobnov E."/>
            <person name="Zhang P."/>
            <person name="Zhang Y."/>
            <person name="Zimin A.V."/>
            <person name="Baldwin J."/>
            <person name="Abdouelleil A."/>
            <person name="Abdulkadir J."/>
            <person name="Abebe A."/>
            <person name="Abera B."/>
            <person name="Abreu J."/>
            <person name="Acer S.C."/>
            <person name="Aftuck L."/>
            <person name="Alexander A."/>
            <person name="An P."/>
            <person name="Anderson E."/>
            <person name="Anderson S."/>
            <person name="Arachi H."/>
            <person name="Azer M."/>
            <person name="Bachantsang P."/>
            <person name="Barry A."/>
            <person name="Bayul T."/>
            <person name="Berlin A."/>
            <person name="Bessette D."/>
            <person name="Bloom T."/>
            <person name="Blye J."/>
            <person name="Boguslavskiy L."/>
            <person name="Bonnet C."/>
            <person name="Boukhgalter B."/>
            <person name="Bourzgui I."/>
            <person name="Brown A."/>
            <person name="Cahill P."/>
            <person name="Channer S."/>
            <person name="Cheshatsang Y."/>
            <person name="Chuda L."/>
            <person name="Citroen M."/>
            <person name="Collymore A."/>
            <person name="Cooke P."/>
            <person name="Costello M."/>
            <person name="D'Aco K."/>
            <person name="Daza R."/>
            <person name="De Haan G."/>
            <person name="DeGray S."/>
            <person name="DeMaso C."/>
            <person name="Dhargay N."/>
            <person name="Dooley K."/>
            <person name="Dooley E."/>
            <person name="Doricent M."/>
            <person name="Dorje P."/>
            <person name="Dorjee K."/>
            <person name="Dupes A."/>
            <person name="Elong R."/>
            <person name="Falk J."/>
            <person name="Farina A."/>
            <person name="Faro S."/>
            <person name="Ferguson D."/>
            <person name="Fisher S."/>
            <person name="Foley C.D."/>
            <person name="Franke A."/>
            <person name="Friedrich D."/>
            <person name="Gadbois L."/>
            <person name="Gearin G."/>
            <person name="Gearin C.R."/>
            <person name="Giannoukos G."/>
            <person name="Goode T."/>
            <person name="Graham J."/>
            <person name="Grandbois E."/>
            <person name="Grewal S."/>
            <person name="Gyaltsen K."/>
            <person name="Hafez N."/>
            <person name="Hagos B."/>
            <person name="Hall J."/>
            <person name="Henson C."/>
            <person name="Hollinger A."/>
            <person name="Honan T."/>
            <person name="Huard M.D."/>
            <person name="Hughes L."/>
            <person name="Hurhula B."/>
            <person name="Husby M.E."/>
            <person name="Kamat A."/>
            <person name="Kanga B."/>
            <person name="Kashin S."/>
            <person name="Khazanovich D."/>
            <person name="Kisner P."/>
            <person name="Lance K."/>
            <person name="Lara M."/>
            <person name="Lee W."/>
            <person name="Lennon N."/>
            <person name="Letendre F."/>
            <person name="LeVine R."/>
            <person name="Lipovsky A."/>
            <person name="Liu X."/>
            <person name="Liu J."/>
            <person name="Liu S."/>
            <person name="Lokyitsang T."/>
            <person name="Lokyitsang Y."/>
            <person name="Lubonja R."/>
            <person name="Lui A."/>
            <person name="MacDonald P."/>
            <person name="Magnisalis V."/>
            <person name="Maru K."/>
            <person name="Matthews C."/>
            <person name="McCusker W."/>
            <person name="McDonough S."/>
            <person name="Mehta T."/>
            <person name="Meldrim J."/>
            <person name="Meneus L."/>
            <person name="Mihai O."/>
            <person name="Mihalev A."/>
            <person name="Mihova T."/>
            <person name="Mittelman R."/>
            <person name="Mlenga V."/>
            <person name="Montmayeur A."/>
            <person name="Mulrain L."/>
            <person name="Navidi A."/>
            <person name="Naylor J."/>
            <person name="Negash T."/>
            <person name="Nguyen T."/>
            <person name="Nguyen N."/>
            <person name="Nicol R."/>
            <person name="Norbu C."/>
            <person name="Norbu N."/>
            <person name="Novod N."/>
            <person name="O'Neill B."/>
            <person name="Osman S."/>
            <person name="Markiewicz E."/>
            <person name="Oyono O.L."/>
            <person name="Patti C."/>
            <person name="Phunkhang P."/>
            <person name="Pierre F."/>
            <person name="Priest M."/>
            <person name="Raghuraman S."/>
            <person name="Rege F."/>
            <person name="Reyes R."/>
            <person name="Rise C."/>
            <person name="Rogov P."/>
            <person name="Ross K."/>
            <person name="Ryan E."/>
            <person name="Settipalli S."/>
            <person name="Shea T."/>
            <person name="Sherpa N."/>
            <person name="Shi L."/>
            <person name="Shih D."/>
            <person name="Sparrow T."/>
            <person name="Spaulding J."/>
            <person name="Stalker J."/>
            <person name="Stange-Thomann N."/>
            <person name="Stavropoulos S."/>
            <person name="Stone C."/>
            <person name="Strader C."/>
            <person name="Tesfaye S."/>
            <person name="Thomson T."/>
            <person name="Thoulutsang Y."/>
            <person name="Thoulutsang D."/>
            <person name="Topham K."/>
            <person name="Topping I."/>
            <person name="Tsamla T."/>
            <person name="Vassiliev H."/>
            <person name="Vo A."/>
            <person name="Wangchuk T."/>
            <person name="Wangdi T."/>
            <person name="Weiand M."/>
            <person name="Wilkinson J."/>
            <person name="Wilson A."/>
            <person name="Yadav S."/>
            <person name="Young G."/>
            <person name="Yu Q."/>
            <person name="Zembek L."/>
            <person name="Zhong D."/>
            <person name="Zimmer A."/>
            <person name="Zwirko Z."/>
            <person name="Jaffe D.B."/>
            <person name="Alvarez P."/>
            <person name="Brockman W."/>
            <person name="Butler J."/>
            <person name="Chin C."/>
            <person name="Gnerre S."/>
            <person name="Grabherr M."/>
            <person name="Kleber M."/>
            <person name="Mauceli E."/>
            <person name="MacCallum I."/>
        </authorList>
    </citation>
    <scope>NUCLEOTIDE SEQUENCE [LARGE SCALE GENOMIC DNA]</scope>
    <source>
        <strain evidence="21">Tucson 14030-0811.24</strain>
    </source>
</reference>
<dbReference type="GO" id="GO:0005615">
    <property type="term" value="C:extracellular space"/>
    <property type="evidence" value="ECO:0007669"/>
    <property type="project" value="TreeGrafter"/>
</dbReference>
<dbReference type="OrthoDB" id="7864030at2759"/>
<keyword evidence="11" id="KW-0472">Membrane</keyword>
<dbReference type="InterPro" id="IPR042097">
    <property type="entry name" value="Aminopeptidase_N-like_N_sf"/>
</dbReference>
<dbReference type="CDD" id="cd09601">
    <property type="entry name" value="M1_APN-Q_like"/>
    <property type="match status" value="1"/>
</dbReference>
<keyword evidence="12" id="KW-0325">Glycoprotein</keyword>
<keyword evidence="7" id="KW-0732">Signal</keyword>
<feature type="binding site" evidence="15">
    <location>
        <position position="277"/>
    </location>
    <ligand>
        <name>Zn(2+)</name>
        <dbReference type="ChEBI" id="CHEBI:29105"/>
        <note>catalytic</note>
    </ligand>
</feature>
<evidence type="ECO:0000256" key="13">
    <source>
        <dbReference type="ARBA" id="ARBA00023288"/>
    </source>
</evidence>
<gene>
    <name evidence="20" type="primary">Dwil\GK24264</name>
    <name evidence="20" type="ORF">Dwil_GK24264</name>
</gene>
<keyword evidence="8" id="KW-0378">Hydrolase</keyword>
<feature type="binding site" evidence="15">
    <location>
        <position position="273"/>
    </location>
    <ligand>
        <name>Zn(2+)</name>
        <dbReference type="ChEBI" id="CHEBI:29105"/>
        <note>catalytic</note>
    </ligand>
</feature>
<evidence type="ECO:0000256" key="10">
    <source>
        <dbReference type="ARBA" id="ARBA00023049"/>
    </source>
</evidence>
<dbReference type="Gene3D" id="2.60.40.1910">
    <property type="match status" value="1"/>
</dbReference>
<organism evidence="20 21">
    <name type="scientific">Drosophila willistoni</name>
    <name type="common">Fruit fly</name>
    <dbReference type="NCBI Taxonomy" id="7260"/>
    <lineage>
        <taxon>Eukaryota</taxon>
        <taxon>Metazoa</taxon>
        <taxon>Ecdysozoa</taxon>
        <taxon>Arthropoda</taxon>
        <taxon>Hexapoda</taxon>
        <taxon>Insecta</taxon>
        <taxon>Pterygota</taxon>
        <taxon>Neoptera</taxon>
        <taxon>Endopterygota</taxon>
        <taxon>Diptera</taxon>
        <taxon>Brachycera</taxon>
        <taxon>Muscomorpha</taxon>
        <taxon>Ephydroidea</taxon>
        <taxon>Drosophilidae</taxon>
        <taxon>Drosophila</taxon>
        <taxon>Sophophora</taxon>
    </lineage>
</organism>
<evidence type="ECO:0000256" key="2">
    <source>
        <dbReference type="ARBA" id="ARBA00010136"/>
    </source>
</evidence>
<dbReference type="EMBL" id="CH963920">
    <property type="protein sequence ID" value="EDW77967.2"/>
    <property type="molecule type" value="Genomic_DNA"/>
</dbReference>
<dbReference type="InterPro" id="IPR045357">
    <property type="entry name" value="Aminopeptidase_N-like_N"/>
</dbReference>
<feature type="domain" description="Peptidase M1 membrane alanine aminopeptidase" evidence="17">
    <location>
        <begin position="203"/>
        <end position="423"/>
    </location>
</feature>
<evidence type="ECO:0000256" key="5">
    <source>
        <dbReference type="ARBA" id="ARBA00022670"/>
    </source>
</evidence>
<dbReference type="InterPro" id="IPR027268">
    <property type="entry name" value="Peptidase_M4/M1_CTD_sf"/>
</dbReference>
<dbReference type="FunFam" id="2.60.40.1910:FF:000008">
    <property type="entry name" value="Aminopeptidase"/>
    <property type="match status" value="1"/>
</dbReference>
<protein>
    <recommendedName>
        <fullName evidence="22">Aminopeptidase</fullName>
    </recommendedName>
</protein>
<dbReference type="Gene3D" id="1.25.50.20">
    <property type="match status" value="1"/>
</dbReference>
<evidence type="ECO:0000256" key="7">
    <source>
        <dbReference type="ARBA" id="ARBA00022729"/>
    </source>
</evidence>
<dbReference type="SUPFAM" id="SSF55486">
    <property type="entry name" value="Metalloproteases ('zincins'), catalytic domain"/>
    <property type="match status" value="1"/>
</dbReference>
<dbReference type="PANTHER" id="PTHR11533:SF253">
    <property type="entry name" value="AMINOPEPTIDASE-RELATED"/>
    <property type="match status" value="1"/>
</dbReference>
<keyword evidence="21" id="KW-1185">Reference proteome</keyword>
<evidence type="ECO:0000259" key="17">
    <source>
        <dbReference type="Pfam" id="PF01433"/>
    </source>
</evidence>
<dbReference type="GO" id="GO:0070006">
    <property type="term" value="F:metalloaminopeptidase activity"/>
    <property type="evidence" value="ECO:0007669"/>
    <property type="project" value="TreeGrafter"/>
</dbReference>
<comment type="subcellular location">
    <subcellularLocation>
        <location evidence="1">Cell membrane</location>
        <topology evidence="1">Lipid-anchor</topology>
        <topology evidence="1">GPI-anchor</topology>
    </subcellularLocation>
</comment>
<keyword evidence="10" id="KW-0482">Metalloprotease</keyword>
<keyword evidence="6 15" id="KW-0479">Metal-binding</keyword>
<evidence type="ECO:0000256" key="12">
    <source>
        <dbReference type="ARBA" id="ARBA00023180"/>
    </source>
</evidence>
<evidence type="ECO:0000256" key="6">
    <source>
        <dbReference type="ARBA" id="ARBA00022723"/>
    </source>
</evidence>
<dbReference type="AlphaFoldDB" id="B4N032"/>
<dbReference type="Gene3D" id="2.60.40.1730">
    <property type="entry name" value="tricorn interacting facor f3 domain"/>
    <property type="match status" value="1"/>
</dbReference>
<keyword evidence="13" id="KW-0449">Lipoprotein</keyword>
<keyword evidence="9 15" id="KW-0862">Zinc</keyword>
<dbReference type="Pfam" id="PF11838">
    <property type="entry name" value="ERAP1_C"/>
    <property type="match status" value="1"/>
</dbReference>
<dbReference type="GO" id="GO:0042277">
    <property type="term" value="F:peptide binding"/>
    <property type="evidence" value="ECO:0007669"/>
    <property type="project" value="TreeGrafter"/>
</dbReference>
<dbReference type="GO" id="GO:0006508">
    <property type="term" value="P:proteolysis"/>
    <property type="evidence" value="ECO:0007669"/>
    <property type="project" value="UniProtKB-KW"/>
</dbReference>
<dbReference type="Pfam" id="PF01433">
    <property type="entry name" value="Peptidase_M1"/>
    <property type="match status" value="1"/>
</dbReference>